<evidence type="ECO:0000313" key="2">
    <source>
        <dbReference type="Proteomes" id="UP000304953"/>
    </source>
</evidence>
<organism evidence="1 2">
    <name type="scientific">Petralouisia muris</name>
    <dbReference type="NCBI Taxonomy" id="3032872"/>
    <lineage>
        <taxon>Bacteria</taxon>
        <taxon>Bacillati</taxon>
        <taxon>Bacillota</taxon>
        <taxon>Clostridia</taxon>
        <taxon>Lachnospirales</taxon>
        <taxon>Lachnospiraceae</taxon>
        <taxon>Petralouisia</taxon>
    </lineage>
</organism>
<comment type="caution">
    <text evidence="1">The sequence shown here is derived from an EMBL/GenBank/DDBJ whole genome shotgun (WGS) entry which is preliminary data.</text>
</comment>
<reference evidence="1" key="1">
    <citation type="submission" date="2019-04" db="EMBL/GenBank/DDBJ databases">
        <title>Microbes associate with the intestines of laboratory mice.</title>
        <authorList>
            <person name="Navarre W."/>
            <person name="Wong E."/>
            <person name="Huang K."/>
            <person name="Tropini C."/>
            <person name="Ng K."/>
            <person name="Yu B."/>
        </authorList>
    </citation>
    <scope>NUCLEOTIDE SEQUENCE</scope>
    <source>
        <strain evidence="1">NM01_1-7b</strain>
    </source>
</reference>
<dbReference type="EMBL" id="SRYA01000028">
    <property type="protein sequence ID" value="TGY95495.1"/>
    <property type="molecule type" value="Genomic_DNA"/>
</dbReference>
<proteinExistence type="predicted"/>
<protein>
    <submittedName>
        <fullName evidence="1">Uncharacterized protein</fullName>
    </submittedName>
</protein>
<dbReference type="Proteomes" id="UP000304953">
    <property type="component" value="Unassembled WGS sequence"/>
</dbReference>
<keyword evidence="2" id="KW-1185">Reference proteome</keyword>
<accession>A0AC61RUU2</accession>
<evidence type="ECO:0000313" key="1">
    <source>
        <dbReference type="EMBL" id="TGY95495.1"/>
    </source>
</evidence>
<name>A0AC61RUU2_9FIRM</name>
<gene>
    <name evidence="1" type="ORF">E5329_14480</name>
</gene>
<sequence length="841" mass="88130">MKNLELKKVFKNKYIIRVAAGAVTIAVLGTSAGVSSYTVKAEKSSSVQESQKEDSEVEEAKETLEKALTSGTEDREAGKEETVYIVANPDGSAKNVIVSEWLKNEDGAAVIEDASDLKDIENVKGDETFTQNGDQLTWQAEGKDIYYQGTTDRELPVTEKVTYFMDGKELTPEEMAGKSGKATIRFDYTNHEKTTQVIDGKEHEVYVPFTVMTGMILPEDYTNVEVANGKVISDGDKKIVVGMAMPGLKESLGIEEGDLEEDLEIPEYVEVTADVENFSLEMSMSIIMNDLVSEANLADSFDLSSLDEEMDTLTDASEQLLDGTEELSKGLGTLKDSMKEFASGVGTLKDGITNYTNGASQLNDGISTLANSSGALTEGVGTLNDSAATLNQGVAELDKTLKAKMTKEEKNSLIKQADDAIDSTFNNAESGTEAIKNQASAVFYNSLANNDGAKAQVAAGLNAYTEGVLNQVLSQAFAAAVPEMAKNQKMVENAPAAIQQALGQVAEGVEAGTQSATADAAALAISAALSENLVPTLNALAAAGQPLNEEVINGVIQEVCAQVAAGVKQNQQIHDGVLGQVDTQGAAAQTMAQLESAVNAGLQSEEGKAQVQQTINAQVQQAVAAAMGNEALKASMNDVASQIVAGIADGAKDTVGAAVADTAKTAAKTAAESATLTAVSATKSQISQAINAKSESGHSLVSGMQALSDGTRTMNNSIPALTAGISQLTNGAATLVSNNGALVEGAGKLSGATTQLEEGVDKLAEGSVKLMDGMVQFDEEGIQKLLDAYNGDIKELLSKLEAVVEAGKEYQTFTRVAEGTKGSVKFILRTEAIKAEDTEEE</sequence>